<sequence>MDSYSVKNLWVQEPNRIYPPIEKSLLLSEKSHENLKIRNLSRKLIPKRKNKDHELLEDVTYLVNDTCTSKNHVL</sequence>
<keyword evidence="2" id="KW-1185">Reference proteome</keyword>
<dbReference type="OrthoDB" id="10047021at2759"/>
<evidence type="ECO:0000313" key="1">
    <source>
        <dbReference type="EMBL" id="OLY85035.1"/>
    </source>
</evidence>
<proteinExistence type="predicted"/>
<protein>
    <submittedName>
        <fullName evidence="1">Uncharacterized protein</fullName>
    </submittedName>
</protein>
<reference evidence="1 2" key="1">
    <citation type="journal article" date="2016" name="Mol. Biol. Evol.">
        <title>Genome-Wide Survey of Gut Fungi (Harpellales) Reveals the First Horizontally Transferred Ubiquitin Gene from a Mosquito Host.</title>
        <authorList>
            <person name="Wang Y."/>
            <person name="White M.M."/>
            <person name="Kvist S."/>
            <person name="Moncalvo J.M."/>
        </authorList>
    </citation>
    <scope>NUCLEOTIDE SEQUENCE [LARGE SCALE GENOMIC DNA]</scope>
    <source>
        <strain evidence="1 2">ALG-7-W6</strain>
    </source>
</reference>
<gene>
    <name evidence="1" type="ORF">AYI68_g790</name>
</gene>
<dbReference type="Proteomes" id="UP000187455">
    <property type="component" value="Unassembled WGS sequence"/>
</dbReference>
<dbReference type="AlphaFoldDB" id="A0A1R0H782"/>
<comment type="caution">
    <text evidence="1">The sequence shown here is derived from an EMBL/GenBank/DDBJ whole genome shotgun (WGS) entry which is preliminary data.</text>
</comment>
<organism evidence="1 2">
    <name type="scientific">Smittium mucronatum</name>
    <dbReference type="NCBI Taxonomy" id="133383"/>
    <lineage>
        <taxon>Eukaryota</taxon>
        <taxon>Fungi</taxon>
        <taxon>Fungi incertae sedis</taxon>
        <taxon>Zoopagomycota</taxon>
        <taxon>Kickxellomycotina</taxon>
        <taxon>Harpellomycetes</taxon>
        <taxon>Harpellales</taxon>
        <taxon>Legeriomycetaceae</taxon>
        <taxon>Smittium</taxon>
    </lineage>
</organism>
<evidence type="ECO:0000313" key="2">
    <source>
        <dbReference type="Proteomes" id="UP000187455"/>
    </source>
</evidence>
<name>A0A1R0H782_9FUNG</name>
<accession>A0A1R0H782</accession>
<dbReference type="EMBL" id="LSSL01000266">
    <property type="protein sequence ID" value="OLY85035.1"/>
    <property type="molecule type" value="Genomic_DNA"/>
</dbReference>